<keyword evidence="3" id="KW-1185">Reference proteome</keyword>
<dbReference type="RefSeq" id="WP_119737469.1">
    <property type="nucleotide sequence ID" value="NZ_QYUN01000002.1"/>
</dbReference>
<dbReference type="InterPro" id="IPR050383">
    <property type="entry name" value="GlyoxalaseI/FosfomycinResist"/>
</dbReference>
<dbReference type="SUPFAM" id="SSF54593">
    <property type="entry name" value="Glyoxalase/Bleomycin resistance protein/Dihydroxybiphenyl dioxygenase"/>
    <property type="match status" value="1"/>
</dbReference>
<sequence length="192" mass="21289">MTTLAATPIGQTADIPAAVSISGLHHLAYRCRDAEETRHFYEDILGLPLFHYIRNDIVPSTGEFCPYVHIFFRMTDGSCIAFFDLGDDVMPAPSPNTPAWVSHVAFSVASVAQLEAMKARLVAHGVDVLGVTDHRIFKSIYFFDPNGVRLELCAQLAPEAQMASEQQGVREKLAAWTKEKAERLAQKKQGRE</sequence>
<proteinExistence type="predicted"/>
<dbReference type="PROSITE" id="PS51819">
    <property type="entry name" value="VOC"/>
    <property type="match status" value="1"/>
</dbReference>
<dbReference type="AlphaFoldDB" id="A0A418WZX5"/>
<gene>
    <name evidence="2" type="ORF">D3870_05900</name>
</gene>
<organism evidence="2 3">
    <name type="scientific">Noviherbaspirillum cavernae</name>
    <dbReference type="NCBI Taxonomy" id="2320862"/>
    <lineage>
        <taxon>Bacteria</taxon>
        <taxon>Pseudomonadati</taxon>
        <taxon>Pseudomonadota</taxon>
        <taxon>Betaproteobacteria</taxon>
        <taxon>Burkholderiales</taxon>
        <taxon>Oxalobacteraceae</taxon>
        <taxon>Noviherbaspirillum</taxon>
    </lineage>
</organism>
<evidence type="ECO:0000313" key="3">
    <source>
        <dbReference type="Proteomes" id="UP000285190"/>
    </source>
</evidence>
<dbReference type="PANTHER" id="PTHR21366:SF30">
    <property type="entry name" value="BLL2330 PROTEIN"/>
    <property type="match status" value="1"/>
</dbReference>
<comment type="caution">
    <text evidence="2">The sequence shown here is derived from an EMBL/GenBank/DDBJ whole genome shotgun (WGS) entry which is preliminary data.</text>
</comment>
<accession>A0A418WZX5</accession>
<reference evidence="2 3" key="1">
    <citation type="submission" date="2018-09" db="EMBL/GenBank/DDBJ databases">
        <authorList>
            <person name="Zhu H."/>
        </authorList>
    </citation>
    <scope>NUCLEOTIDE SEQUENCE [LARGE SCALE GENOMIC DNA]</scope>
    <source>
        <strain evidence="2 3">K2R10-39</strain>
    </source>
</reference>
<dbReference type="PANTHER" id="PTHR21366">
    <property type="entry name" value="GLYOXALASE FAMILY PROTEIN"/>
    <property type="match status" value="1"/>
</dbReference>
<dbReference type="OrthoDB" id="9804944at2"/>
<name>A0A418WZX5_9BURK</name>
<dbReference type="InterPro" id="IPR029068">
    <property type="entry name" value="Glyas_Bleomycin-R_OHBP_Dase"/>
</dbReference>
<dbReference type="InterPro" id="IPR037523">
    <property type="entry name" value="VOC_core"/>
</dbReference>
<dbReference type="EMBL" id="QYUN01000002">
    <property type="protein sequence ID" value="RJG05615.1"/>
    <property type="molecule type" value="Genomic_DNA"/>
</dbReference>
<dbReference type="InterPro" id="IPR004360">
    <property type="entry name" value="Glyas_Fos-R_dOase_dom"/>
</dbReference>
<dbReference type="CDD" id="cd06587">
    <property type="entry name" value="VOC"/>
    <property type="match status" value="1"/>
</dbReference>
<protein>
    <submittedName>
        <fullName evidence="2">VOC family protein</fullName>
    </submittedName>
</protein>
<dbReference type="Pfam" id="PF00903">
    <property type="entry name" value="Glyoxalase"/>
    <property type="match status" value="1"/>
</dbReference>
<evidence type="ECO:0000313" key="2">
    <source>
        <dbReference type="EMBL" id="RJG05615.1"/>
    </source>
</evidence>
<feature type="domain" description="VOC" evidence="1">
    <location>
        <begin position="23"/>
        <end position="155"/>
    </location>
</feature>
<evidence type="ECO:0000259" key="1">
    <source>
        <dbReference type="PROSITE" id="PS51819"/>
    </source>
</evidence>
<dbReference type="Gene3D" id="3.10.180.10">
    <property type="entry name" value="2,3-Dihydroxybiphenyl 1,2-Dioxygenase, domain 1"/>
    <property type="match status" value="1"/>
</dbReference>
<dbReference type="Proteomes" id="UP000285190">
    <property type="component" value="Unassembled WGS sequence"/>
</dbReference>